<accession>A0A3B0RPW5</accession>
<gene>
    <name evidence="1" type="ORF">MNBD_ACTINO02-1014</name>
</gene>
<dbReference type="AlphaFoldDB" id="A0A3B0RPW5"/>
<dbReference type="EMBL" id="UOEK01000047">
    <property type="protein sequence ID" value="VAV93692.1"/>
    <property type="molecule type" value="Genomic_DNA"/>
</dbReference>
<protein>
    <submittedName>
        <fullName evidence="1">Uncharacterized protein</fullName>
    </submittedName>
</protein>
<sequence length="111" mass="11498">MLLTSPTAPGDDVRFQLWGGGDGASTCEIGPSIRKQPSCGGCPEKPQAAEFPWLTRGAEGFSQATELATLPLTVPPWALSGEGMVRVRVIVDASSAGVSVRFNDAVLAVSP</sequence>
<evidence type="ECO:0000313" key="1">
    <source>
        <dbReference type="EMBL" id="VAV93692.1"/>
    </source>
</evidence>
<name>A0A3B0RPW5_9ZZZZ</name>
<organism evidence="1">
    <name type="scientific">hydrothermal vent metagenome</name>
    <dbReference type="NCBI Taxonomy" id="652676"/>
    <lineage>
        <taxon>unclassified sequences</taxon>
        <taxon>metagenomes</taxon>
        <taxon>ecological metagenomes</taxon>
    </lineage>
</organism>
<reference evidence="1" key="1">
    <citation type="submission" date="2018-06" db="EMBL/GenBank/DDBJ databases">
        <authorList>
            <person name="Zhirakovskaya E."/>
        </authorList>
    </citation>
    <scope>NUCLEOTIDE SEQUENCE</scope>
</reference>
<proteinExistence type="predicted"/>